<dbReference type="Gene3D" id="1.25.10.10">
    <property type="entry name" value="Leucine-rich Repeat Variant"/>
    <property type="match status" value="1"/>
</dbReference>
<keyword evidence="5" id="KW-1185">Reference proteome</keyword>
<evidence type="ECO:0000256" key="1">
    <source>
        <dbReference type="ARBA" id="ARBA00010394"/>
    </source>
</evidence>
<dbReference type="OMA" id="GMNICES"/>
<name>A0A6A5C8I6_NAEFO</name>
<evidence type="ECO:0000313" key="5">
    <source>
        <dbReference type="Proteomes" id="UP000444721"/>
    </source>
</evidence>
<dbReference type="VEuPathDB" id="AmoebaDB:NF0024460"/>
<dbReference type="InterPro" id="IPR016024">
    <property type="entry name" value="ARM-type_fold"/>
</dbReference>
<evidence type="ECO:0000256" key="3">
    <source>
        <dbReference type="ARBA" id="ARBA00022927"/>
    </source>
</evidence>
<dbReference type="EMBL" id="VFQX01000007">
    <property type="protein sequence ID" value="KAF0982824.1"/>
    <property type="molecule type" value="Genomic_DNA"/>
</dbReference>
<dbReference type="InterPro" id="IPR011989">
    <property type="entry name" value="ARM-like"/>
</dbReference>
<evidence type="ECO:0000313" key="4">
    <source>
        <dbReference type="EMBL" id="KAF0982824.1"/>
    </source>
</evidence>
<accession>A0A6A5C8I6</accession>
<dbReference type="InterPro" id="IPR000225">
    <property type="entry name" value="Armadillo"/>
</dbReference>
<comment type="caution">
    <text evidence="4">The sequence shown here is derived from an EMBL/GenBank/DDBJ whole genome shotgun (WGS) entry which is preliminary data.</text>
</comment>
<proteinExistence type="inferred from homology"/>
<dbReference type="GO" id="GO:0015031">
    <property type="term" value="P:protein transport"/>
    <property type="evidence" value="ECO:0007669"/>
    <property type="project" value="UniProtKB-KW"/>
</dbReference>
<comment type="similarity">
    <text evidence="1">Belongs to the importin alpha family.</text>
</comment>
<dbReference type="Pfam" id="PF00514">
    <property type="entry name" value="Arm"/>
    <property type="match status" value="1"/>
</dbReference>
<dbReference type="VEuPathDB" id="AmoebaDB:FDP41_010803"/>
<dbReference type="SMART" id="SM00185">
    <property type="entry name" value="ARM"/>
    <property type="match status" value="8"/>
</dbReference>
<keyword evidence="3" id="KW-0653">Protein transport</keyword>
<keyword evidence="2" id="KW-0813">Transport</keyword>
<organism evidence="4 5">
    <name type="scientific">Naegleria fowleri</name>
    <name type="common">Brain eating amoeba</name>
    <dbReference type="NCBI Taxonomy" id="5763"/>
    <lineage>
        <taxon>Eukaryota</taxon>
        <taxon>Discoba</taxon>
        <taxon>Heterolobosea</taxon>
        <taxon>Tetramitia</taxon>
        <taxon>Eutetramitia</taxon>
        <taxon>Vahlkampfiidae</taxon>
        <taxon>Naegleria</taxon>
    </lineage>
</organism>
<dbReference type="OrthoDB" id="29145at2759"/>
<reference evidence="4 5" key="1">
    <citation type="journal article" date="2019" name="Sci. Rep.">
        <title>Nanopore sequencing improves the draft genome of the human pathogenic amoeba Naegleria fowleri.</title>
        <authorList>
            <person name="Liechti N."/>
            <person name="Schurch N."/>
            <person name="Bruggmann R."/>
            <person name="Wittwer M."/>
        </authorList>
    </citation>
    <scope>NUCLEOTIDE SEQUENCE [LARGE SCALE GENOMIC DNA]</scope>
    <source>
        <strain evidence="4 5">ATCC 30894</strain>
    </source>
</reference>
<evidence type="ECO:0008006" key="6">
    <source>
        <dbReference type="Google" id="ProtNLM"/>
    </source>
</evidence>
<dbReference type="VEuPathDB" id="AmoebaDB:NfTy_014830"/>
<dbReference type="PANTHER" id="PTHR23316">
    <property type="entry name" value="IMPORTIN ALPHA"/>
    <property type="match status" value="1"/>
</dbReference>
<evidence type="ECO:0000256" key="2">
    <source>
        <dbReference type="ARBA" id="ARBA00022448"/>
    </source>
</evidence>
<dbReference type="Proteomes" id="UP000444721">
    <property type="component" value="Unassembled WGS sequence"/>
</dbReference>
<dbReference type="SUPFAM" id="SSF48371">
    <property type="entry name" value="ARM repeat"/>
    <property type="match status" value="1"/>
</dbReference>
<gene>
    <name evidence="4" type="ORF">FDP41_010803</name>
</gene>
<dbReference type="RefSeq" id="XP_044567537.1">
    <property type="nucleotide sequence ID" value="XM_044701141.1"/>
</dbReference>
<protein>
    <recommendedName>
        <fullName evidence="6">Importin subunit alpha</fullName>
    </recommendedName>
</protein>
<dbReference type="AlphaFoldDB" id="A0A6A5C8I6"/>
<sequence length="594" mass="67325">MTSDTKIKKVHHNHHQFTLRMRILRERILSSIKQAHCRLSSKSSDHSSDDGNSLISSLFWNNNKSNNKSDTATTTTNQSLISENTRKLLLSETITKDDTDFKNNFGTLFKQYAHDQGRHERISYGVRRKIVNRKTLRDLPMLVTCLDMEWNSFPTVMNATTMIRRLLSTERDPPIDEVIQSGAMAYFAQFLDFNEIQKHFNVNFLSQVPKLFSQTYKHVQGKRTITDRQLYDLMLEAAWAMTNVASSTSVHTRYAVEMGAISKFIQLIPIEDDEVRSQVIWGLGNIAGDSCAMRDLVLELGAIPLLHEEIVRPLNRLSIKRNATWTLSNLLRGTPIVSFEYVKQCLPTIDKLLDESDEEVLTDACWAAFYASDGPIERLQACVDQDFIPKIIKHVKSSLAAIQTPALRTLGNIITGDDQLTQAVLSENSGEFVKFLPTLLDHPKQSLRKETMWVISNIAAGNVSQIQQLIDGGIVTKVIEKLKGDDFSVQKDGFWALSNICDCGSVEQIAYVVKSGGIEQLIKALHSSEMRVIVVGLEGLKAILQHYFEKDQSIRDILLQIEQHGGIDILERLESHQSNDIFRLAREILDYFDN</sequence>
<dbReference type="GeneID" id="68118018"/>